<keyword evidence="2" id="KW-1185">Reference proteome</keyword>
<gene>
    <name evidence="1" type="ORF">Ctob_009556</name>
</gene>
<organism evidence="1 2">
    <name type="scientific">Chrysochromulina tobinii</name>
    <dbReference type="NCBI Taxonomy" id="1460289"/>
    <lineage>
        <taxon>Eukaryota</taxon>
        <taxon>Haptista</taxon>
        <taxon>Haptophyta</taxon>
        <taxon>Prymnesiophyceae</taxon>
        <taxon>Prymnesiales</taxon>
        <taxon>Chrysochromulinaceae</taxon>
        <taxon>Chrysochromulina</taxon>
    </lineage>
</organism>
<comment type="caution">
    <text evidence="1">The sequence shown here is derived from an EMBL/GenBank/DDBJ whole genome shotgun (WGS) entry which is preliminary data.</text>
</comment>
<proteinExistence type="predicted"/>
<evidence type="ECO:0008006" key="3">
    <source>
        <dbReference type="Google" id="ProtNLM"/>
    </source>
</evidence>
<sequence>MPPGFELPAGRSGIILFDGVCNFCNRVYRLVAENRYSILGKDESGGPESCKLRADLALVAERFLG</sequence>
<dbReference type="AlphaFoldDB" id="A0A0M0KBD8"/>
<evidence type="ECO:0000313" key="2">
    <source>
        <dbReference type="Proteomes" id="UP000037460"/>
    </source>
</evidence>
<evidence type="ECO:0000313" key="1">
    <source>
        <dbReference type="EMBL" id="KOO36150.1"/>
    </source>
</evidence>
<dbReference type="EMBL" id="JWZX01000620">
    <property type="protein sequence ID" value="KOO36150.1"/>
    <property type="molecule type" value="Genomic_DNA"/>
</dbReference>
<reference evidence="2" key="1">
    <citation type="journal article" date="2015" name="PLoS Genet.">
        <title>Genome Sequence and Transcriptome Analyses of Chrysochromulina tobin: Metabolic Tools for Enhanced Algal Fitness in the Prominent Order Prymnesiales (Haptophyceae).</title>
        <authorList>
            <person name="Hovde B.T."/>
            <person name="Deodato C.R."/>
            <person name="Hunsperger H.M."/>
            <person name="Ryken S.A."/>
            <person name="Yost W."/>
            <person name="Jha R.K."/>
            <person name="Patterson J."/>
            <person name="Monnat R.J. Jr."/>
            <person name="Barlow S.B."/>
            <person name="Starkenburg S.R."/>
            <person name="Cattolico R.A."/>
        </authorList>
    </citation>
    <scope>NUCLEOTIDE SEQUENCE</scope>
    <source>
        <strain evidence="2">CCMP291</strain>
    </source>
</reference>
<accession>A0A0M0KBD8</accession>
<protein>
    <recommendedName>
        <fullName evidence="3">DUF393 domain-containing protein</fullName>
    </recommendedName>
</protein>
<dbReference type="Proteomes" id="UP000037460">
    <property type="component" value="Unassembled WGS sequence"/>
</dbReference>
<name>A0A0M0KBD8_9EUKA</name>
<dbReference type="OrthoDB" id="410458at2759"/>